<dbReference type="EMBL" id="OIVN01001646">
    <property type="protein sequence ID" value="SPC96191.1"/>
    <property type="molecule type" value="Genomic_DNA"/>
</dbReference>
<dbReference type="CDD" id="cd09272">
    <property type="entry name" value="RNase_HI_RT_Ty1"/>
    <property type="match status" value="1"/>
</dbReference>
<evidence type="ECO:0008006" key="5">
    <source>
        <dbReference type="Google" id="ProtNLM"/>
    </source>
</evidence>
<accession>A0A2N9GAD5</accession>
<feature type="domain" description="Reverse transcriptase Ty1/copia-type" evidence="2">
    <location>
        <begin position="394"/>
        <end position="637"/>
    </location>
</feature>
<reference evidence="4" key="1">
    <citation type="submission" date="2018-02" db="EMBL/GenBank/DDBJ databases">
        <authorList>
            <person name="Cohen D.B."/>
            <person name="Kent A.D."/>
        </authorList>
    </citation>
    <scope>NUCLEOTIDE SEQUENCE</scope>
</reference>
<evidence type="ECO:0000259" key="2">
    <source>
        <dbReference type="Pfam" id="PF07727"/>
    </source>
</evidence>
<organism evidence="4">
    <name type="scientific">Fagus sylvatica</name>
    <name type="common">Beechnut</name>
    <dbReference type="NCBI Taxonomy" id="28930"/>
    <lineage>
        <taxon>Eukaryota</taxon>
        <taxon>Viridiplantae</taxon>
        <taxon>Streptophyta</taxon>
        <taxon>Embryophyta</taxon>
        <taxon>Tracheophyta</taxon>
        <taxon>Spermatophyta</taxon>
        <taxon>Magnoliopsida</taxon>
        <taxon>eudicotyledons</taxon>
        <taxon>Gunneridae</taxon>
        <taxon>Pentapetalae</taxon>
        <taxon>rosids</taxon>
        <taxon>fabids</taxon>
        <taxon>Fagales</taxon>
        <taxon>Fagaceae</taxon>
        <taxon>Fagus</taxon>
    </lineage>
</organism>
<dbReference type="Pfam" id="PF07727">
    <property type="entry name" value="RVT_2"/>
    <property type="match status" value="1"/>
</dbReference>
<dbReference type="InterPro" id="IPR043502">
    <property type="entry name" value="DNA/RNA_pol_sf"/>
</dbReference>
<keyword evidence="1" id="KW-1133">Transmembrane helix</keyword>
<sequence>MRSCSEYLQLAKSWADQLAAVGKPVDDEDLISYITSGLTPAYNPFVATISFATRHASLSFDDFQEELLNFESLLASQSKTSSPEMGGSAFYTHKQGHKYGNKNKKFGFNQNKPQQQYQNFGNRLNGGNFVPTTGQHSGRFPPHQNNGPFNPFSNNRVPCQICGRKSHQAIDCYHRMDFTYQGRHPPSQLVAMVAQTNASLDQEPWYADSGANNHITGALENLSLQAPYNGSDDVAVAANFFSINRFARDNNCHFILASTHFFVKDNKTGQTLLQGRSEHGLYPIHLERSFSNKLRKVTAFLSIHASSSIWHNRLGHPAPPILKQLRTSYQLPITGPMEMPNLCEPCQVAKGKRLPFSLSTRVSTCPLELVHSDAIRHSNWRVAMGEEFDALRLNGTWSLTPRPPNKNVIRNKWVYKLKQKSDGSIDRYKARLVAKGFEQKDGIDYTETFSPVVKPTTIRVVLTLTVHFGWPIRQLDVSNAFLHGSLAEEVFMEQPQGFIDANHPDYVCRLHKAIFGLKQAPRAWFTRLCESLQALGFVESQVDYSLFTFHSHNIHLFVLIYVDDIIITGTHGDVIFMLIQKLKGEFAMKDLGPLHYFLGVQVFRDQNGLYLTQTKYISDILHRTKMVGAKPYSAPTVSGSKMSQFDGDPLSDGTEYRQIVGSLQYCTLTRPDIAFSMIVAPQVVMVFILALLLFLGLHKKQTTVSRSSTEAEYRSMANATAELYWIRMLLKDLHVPILSPPTLWCDNIGAIALASNPVFHARTKHIEINYHFVREKVVRNDISVKYISTVDQVADIFTKGLTSARFLLLRDKLMVRTLPIHLRGGC</sequence>
<dbReference type="InterPro" id="IPR025724">
    <property type="entry name" value="GAG-pre-integrase_dom"/>
</dbReference>
<evidence type="ECO:0000313" key="4">
    <source>
        <dbReference type="EMBL" id="SPC96191.1"/>
    </source>
</evidence>
<dbReference type="InterPro" id="IPR013103">
    <property type="entry name" value="RVT_2"/>
</dbReference>
<proteinExistence type="predicted"/>
<feature type="domain" description="GAG-pre-integrase" evidence="3">
    <location>
        <begin position="280"/>
        <end position="350"/>
    </location>
</feature>
<dbReference type="PANTHER" id="PTHR11439:SF500">
    <property type="entry name" value="RNA-DIRECTED DNA POLYMERASE"/>
    <property type="match status" value="1"/>
</dbReference>
<feature type="transmembrane region" description="Helical" evidence="1">
    <location>
        <begin position="673"/>
        <end position="697"/>
    </location>
</feature>
<name>A0A2N9GAD5_FAGSY</name>
<keyword evidence="1" id="KW-0472">Membrane</keyword>
<evidence type="ECO:0000259" key="3">
    <source>
        <dbReference type="Pfam" id="PF13976"/>
    </source>
</evidence>
<dbReference type="Pfam" id="PF13976">
    <property type="entry name" value="gag_pre-integrs"/>
    <property type="match status" value="1"/>
</dbReference>
<keyword evidence="1" id="KW-0812">Transmembrane</keyword>
<dbReference type="AlphaFoldDB" id="A0A2N9GAD5"/>
<dbReference type="PANTHER" id="PTHR11439">
    <property type="entry name" value="GAG-POL-RELATED RETROTRANSPOSON"/>
    <property type="match status" value="1"/>
</dbReference>
<dbReference type="SUPFAM" id="SSF56672">
    <property type="entry name" value="DNA/RNA polymerases"/>
    <property type="match status" value="1"/>
</dbReference>
<evidence type="ECO:0000256" key="1">
    <source>
        <dbReference type="SAM" id="Phobius"/>
    </source>
</evidence>
<protein>
    <recommendedName>
        <fullName evidence="5">Reverse transcriptase Ty1/copia-type domain-containing protein</fullName>
    </recommendedName>
</protein>
<gene>
    <name evidence="4" type="ORF">FSB_LOCUS24073</name>
</gene>